<dbReference type="EMBL" id="MTYJ01000676">
    <property type="protein sequence ID" value="OWA55340.1"/>
    <property type="molecule type" value="Genomic_DNA"/>
</dbReference>
<reference evidence="2" key="1">
    <citation type="submission" date="2017-01" db="EMBL/GenBank/DDBJ databases">
        <title>Comparative genomics of anhydrobiosis in the tardigrade Hypsibius dujardini.</title>
        <authorList>
            <person name="Yoshida Y."/>
            <person name="Koutsovoulos G."/>
            <person name="Laetsch D."/>
            <person name="Stevens L."/>
            <person name="Kumar S."/>
            <person name="Horikawa D."/>
            <person name="Ishino K."/>
            <person name="Komine S."/>
            <person name="Tomita M."/>
            <person name="Blaxter M."/>
            <person name="Arakawa K."/>
        </authorList>
    </citation>
    <scope>NUCLEOTIDE SEQUENCE [LARGE SCALE GENOMIC DNA]</scope>
    <source>
        <strain evidence="2">Z151</strain>
    </source>
</reference>
<name>A0A9X6RPX4_HYPEX</name>
<comment type="caution">
    <text evidence="1">The sequence shown here is derived from an EMBL/GenBank/DDBJ whole genome shotgun (WGS) entry which is preliminary data.</text>
</comment>
<keyword evidence="2" id="KW-1185">Reference proteome</keyword>
<accession>A0A9X6RPX4</accession>
<gene>
    <name evidence="1" type="ORF">BV898_19724</name>
</gene>
<dbReference type="Proteomes" id="UP000192578">
    <property type="component" value="Unassembled WGS sequence"/>
</dbReference>
<protein>
    <submittedName>
        <fullName evidence="1">Uncharacterized protein</fullName>
    </submittedName>
</protein>
<evidence type="ECO:0000313" key="1">
    <source>
        <dbReference type="EMBL" id="OWA55340.1"/>
    </source>
</evidence>
<organism evidence="1 2">
    <name type="scientific">Hypsibius exemplaris</name>
    <name type="common">Freshwater tardigrade</name>
    <dbReference type="NCBI Taxonomy" id="2072580"/>
    <lineage>
        <taxon>Eukaryota</taxon>
        <taxon>Metazoa</taxon>
        <taxon>Ecdysozoa</taxon>
        <taxon>Tardigrada</taxon>
        <taxon>Eutardigrada</taxon>
        <taxon>Parachela</taxon>
        <taxon>Hypsibioidea</taxon>
        <taxon>Hypsibiidae</taxon>
        <taxon>Hypsibius</taxon>
    </lineage>
</organism>
<sequence length="141" mass="15598">MSYSARSPVTPSSCSVQHRLCMPSSEGYVSISTSVLTVVVNSGCFVTRRTLSMSDSGVVRVCVIPPRVRNSTTRLLLTVTARSSLRGINRPFSILAQIPCIEVANKNTVTAAVNVEFPSRREFEFPHALRAYRVQNFFEVQ</sequence>
<evidence type="ECO:0000313" key="2">
    <source>
        <dbReference type="Proteomes" id="UP000192578"/>
    </source>
</evidence>
<proteinExistence type="predicted"/>
<dbReference type="AlphaFoldDB" id="A0A9X6RPX4"/>